<reference evidence="7" key="1">
    <citation type="submission" date="2017-03" db="EMBL/GenBank/DDBJ databases">
        <title>Phytopthora megakarya and P. palmivora, two closely related causual agents of cacao black pod achieved similar genome size and gene model numbers by different mechanisms.</title>
        <authorList>
            <person name="Ali S."/>
            <person name="Shao J."/>
            <person name="Larry D.J."/>
            <person name="Kronmiller B."/>
            <person name="Shen D."/>
            <person name="Strem M.D."/>
            <person name="Melnick R.L."/>
            <person name="Guiltinan M.J."/>
            <person name="Tyler B.M."/>
            <person name="Meinhardt L.W."/>
            <person name="Bailey B.A."/>
        </authorList>
    </citation>
    <scope>NUCLEOTIDE SEQUENCE [LARGE SCALE GENOMIC DNA]</scope>
    <source>
        <strain evidence="7">zdho120</strain>
    </source>
</reference>
<comment type="caution">
    <text evidence="6">The sequence shown here is derived from an EMBL/GenBank/DDBJ whole genome shotgun (WGS) entry which is preliminary data.</text>
</comment>
<dbReference type="AlphaFoldDB" id="A0A225W3G7"/>
<keyword evidence="7" id="KW-1185">Reference proteome</keyword>
<accession>A0A225W3G7</accession>
<name>A0A225W3G7_9STRA</name>
<comment type="similarity">
    <text evidence="2 5">Belongs to the RxLR effector family.</text>
</comment>
<comment type="subcellular location">
    <subcellularLocation>
        <location evidence="1 5">Secreted</location>
    </subcellularLocation>
</comment>
<dbReference type="Pfam" id="PF16810">
    <property type="entry name" value="RXLR"/>
    <property type="match status" value="1"/>
</dbReference>
<comment type="function">
    <text evidence="5">Effector that suppresses plant defense responses during pathogen infection.</text>
</comment>
<keyword evidence="3 5" id="KW-0964">Secreted</keyword>
<evidence type="ECO:0000313" key="7">
    <source>
        <dbReference type="Proteomes" id="UP000198211"/>
    </source>
</evidence>
<comment type="domain">
    <text evidence="5">The RxLR-dEER motif acts to carry the protein into the host cell cytoplasm through binding to cell surface phosphatidylinositol-3-phosphate.</text>
</comment>
<evidence type="ECO:0000256" key="5">
    <source>
        <dbReference type="RuleBase" id="RU367124"/>
    </source>
</evidence>
<proteinExistence type="inferred from homology"/>
<keyword evidence="4 5" id="KW-0732">Signal</keyword>
<organism evidence="6 7">
    <name type="scientific">Phytophthora megakarya</name>
    <dbReference type="NCBI Taxonomy" id="4795"/>
    <lineage>
        <taxon>Eukaryota</taxon>
        <taxon>Sar</taxon>
        <taxon>Stramenopiles</taxon>
        <taxon>Oomycota</taxon>
        <taxon>Peronosporomycetes</taxon>
        <taxon>Peronosporales</taxon>
        <taxon>Peronosporaceae</taxon>
        <taxon>Phytophthora</taxon>
    </lineage>
</organism>
<sequence length="105" mass="11677">MRSLLWVLLATLVTLFGNVASASAAIAIANTDSTLDIKFVDNAVAEVHSNKRSLRSSTQVADDEERVYKLSSSHDDFILQTRLPWQGQAVRVPIEKLRQILQVVE</sequence>
<evidence type="ECO:0000256" key="3">
    <source>
        <dbReference type="ARBA" id="ARBA00022525"/>
    </source>
</evidence>
<protein>
    <recommendedName>
        <fullName evidence="5">RxLR effector protein</fullName>
    </recommendedName>
</protein>
<dbReference type="InterPro" id="IPR031825">
    <property type="entry name" value="RXLR"/>
</dbReference>
<feature type="signal peptide" evidence="5">
    <location>
        <begin position="1"/>
        <end position="24"/>
    </location>
</feature>
<gene>
    <name evidence="6" type="ORF">PHMEG_00015206</name>
</gene>
<dbReference type="Proteomes" id="UP000198211">
    <property type="component" value="Unassembled WGS sequence"/>
</dbReference>
<evidence type="ECO:0000256" key="1">
    <source>
        <dbReference type="ARBA" id="ARBA00004613"/>
    </source>
</evidence>
<evidence type="ECO:0000256" key="2">
    <source>
        <dbReference type="ARBA" id="ARBA00010400"/>
    </source>
</evidence>
<feature type="chain" id="PRO_5044975913" description="RxLR effector protein" evidence="5">
    <location>
        <begin position="25"/>
        <end position="105"/>
    </location>
</feature>
<dbReference type="EMBL" id="NBNE01002041">
    <property type="protein sequence ID" value="OWZ11728.1"/>
    <property type="molecule type" value="Genomic_DNA"/>
</dbReference>
<evidence type="ECO:0000313" key="6">
    <source>
        <dbReference type="EMBL" id="OWZ11728.1"/>
    </source>
</evidence>
<evidence type="ECO:0000256" key="4">
    <source>
        <dbReference type="ARBA" id="ARBA00022729"/>
    </source>
</evidence>